<keyword evidence="1" id="KW-1133">Transmembrane helix</keyword>
<keyword evidence="1" id="KW-0472">Membrane</keyword>
<evidence type="ECO:0000313" key="3">
    <source>
        <dbReference type="Proteomes" id="UP000031561"/>
    </source>
</evidence>
<comment type="caution">
    <text evidence="2">The sequence shown here is derived from an EMBL/GenBank/DDBJ whole genome shotgun (WGS) entry which is preliminary data.</text>
</comment>
<feature type="transmembrane region" description="Helical" evidence="1">
    <location>
        <begin position="37"/>
        <end position="56"/>
    </location>
</feature>
<dbReference type="RefSeq" id="WP_166281410.1">
    <property type="nucleotide sequence ID" value="NZ_JTHE03000043.1"/>
</dbReference>
<evidence type="ECO:0000313" key="2">
    <source>
        <dbReference type="EMBL" id="MCM1982557.1"/>
    </source>
</evidence>
<sequence length="95" mass="10401">MSDAWINVFGWLPAVIIPLATVIQIREILRNRSAASVSWVTWTLFGVANIGLYIYTEKYWDVQAVVGLLGSALLDFVIAALAVAGYGEKLSNLES</sequence>
<dbReference type="EMBL" id="JTHE03000043">
    <property type="protein sequence ID" value="MCM1982557.1"/>
    <property type="molecule type" value="Genomic_DNA"/>
</dbReference>
<evidence type="ECO:0008006" key="4">
    <source>
        <dbReference type="Google" id="ProtNLM"/>
    </source>
</evidence>
<protein>
    <recommendedName>
        <fullName evidence="4">PQ loop repeat protein</fullName>
    </recommendedName>
</protein>
<evidence type="ECO:0000256" key="1">
    <source>
        <dbReference type="SAM" id="Phobius"/>
    </source>
</evidence>
<feature type="transmembrane region" description="Helical" evidence="1">
    <location>
        <begin position="62"/>
        <end position="86"/>
    </location>
</feature>
<keyword evidence="3" id="KW-1185">Reference proteome</keyword>
<dbReference type="Gene3D" id="1.20.1280.290">
    <property type="match status" value="1"/>
</dbReference>
<reference evidence="2 3" key="1">
    <citation type="journal article" date="2015" name="Genome Announc.">
        <title>Draft Genome Sequence of Filamentous Marine Cyanobacterium Lyngbya confervoides Strain BDU141951.</title>
        <authorList>
            <person name="Chandrababunaidu M.M."/>
            <person name="Sen D."/>
            <person name="Tripathy S."/>
        </authorList>
    </citation>
    <scope>NUCLEOTIDE SEQUENCE [LARGE SCALE GENOMIC DNA]</scope>
    <source>
        <strain evidence="2 3">BDU141951</strain>
    </source>
</reference>
<proteinExistence type="predicted"/>
<feature type="transmembrane region" description="Helical" evidence="1">
    <location>
        <begin position="6"/>
        <end position="25"/>
    </location>
</feature>
<name>A0ABD4T2U5_9CYAN</name>
<organism evidence="2 3">
    <name type="scientific">Lyngbya confervoides BDU141951</name>
    <dbReference type="NCBI Taxonomy" id="1574623"/>
    <lineage>
        <taxon>Bacteria</taxon>
        <taxon>Bacillati</taxon>
        <taxon>Cyanobacteriota</taxon>
        <taxon>Cyanophyceae</taxon>
        <taxon>Oscillatoriophycideae</taxon>
        <taxon>Oscillatoriales</taxon>
        <taxon>Microcoleaceae</taxon>
        <taxon>Lyngbya</taxon>
    </lineage>
</organism>
<dbReference type="Proteomes" id="UP000031561">
    <property type="component" value="Unassembled WGS sequence"/>
</dbReference>
<keyword evidence="1" id="KW-0812">Transmembrane</keyword>
<dbReference type="AlphaFoldDB" id="A0ABD4T2U5"/>
<accession>A0ABD4T2U5</accession>
<gene>
    <name evidence="2" type="ORF">QQ91_0006925</name>
</gene>